<evidence type="ECO:0000313" key="2">
    <source>
        <dbReference type="Proteomes" id="UP000501926"/>
    </source>
</evidence>
<dbReference type="Proteomes" id="UP000501926">
    <property type="component" value="Chromosome"/>
</dbReference>
<accession>A0A6G7GRP2</accession>
<protein>
    <submittedName>
        <fullName evidence="1">Uncharacterized protein</fullName>
    </submittedName>
</protein>
<sequence length="64" mass="7257">MGKNAFVKFIANASPLHYTANIVIIGIYQRTKGEYSRTKVLRKKKNVYSTCCIHAAFSLQYNKG</sequence>
<gene>
    <name evidence="1" type="ORF">KsCSTR_27320</name>
</gene>
<evidence type="ECO:0000313" key="1">
    <source>
        <dbReference type="EMBL" id="QII12111.1"/>
    </source>
</evidence>
<name>A0A6G7GRP2_KUEST</name>
<organism evidence="1 2">
    <name type="scientific">Kuenenia stuttgartiensis</name>
    <dbReference type="NCBI Taxonomy" id="174633"/>
    <lineage>
        <taxon>Bacteria</taxon>
        <taxon>Pseudomonadati</taxon>
        <taxon>Planctomycetota</taxon>
        <taxon>Candidatus Brocadiia</taxon>
        <taxon>Candidatus Brocadiales</taxon>
        <taxon>Candidatus Brocadiaceae</taxon>
        <taxon>Candidatus Kuenenia</taxon>
    </lineage>
</organism>
<reference evidence="1 2" key="1">
    <citation type="submission" date="2020-02" db="EMBL/GenBank/DDBJ databases">
        <title>Newly sequenced genome of strain CSTR1 showed variability in Candidatus Kuenenia stuttgartiensis genomes.</title>
        <authorList>
            <person name="Ding C."/>
            <person name="Adrian L."/>
        </authorList>
    </citation>
    <scope>NUCLEOTIDE SEQUENCE [LARGE SCALE GENOMIC DNA]</scope>
    <source>
        <strain evidence="1 2">CSTR1</strain>
    </source>
</reference>
<dbReference type="EMBL" id="CP049055">
    <property type="protein sequence ID" value="QII12111.1"/>
    <property type="molecule type" value="Genomic_DNA"/>
</dbReference>
<dbReference type="AlphaFoldDB" id="A0A6G7GRP2"/>
<proteinExistence type="predicted"/>